<proteinExistence type="predicted"/>
<feature type="transmembrane region" description="Helical" evidence="1">
    <location>
        <begin position="74"/>
        <end position="93"/>
    </location>
</feature>
<sequence>MKKISQKISHSVLRASVAASLAVPAMLGFAGKAFAADGALTADELFGGADQGDGADFAGASGLSSGNLIDTISSIIRVALGFLGVIAVVIILLGGFKWMTSGGNDEKVKKAKQLIFQGIIGLVIVLSSYAIASFVITSITTATAGSAT</sequence>
<dbReference type="AlphaFoldDB" id="A0A1F7V8E6"/>
<dbReference type="EMBL" id="MGEQ01000010">
    <property type="protein sequence ID" value="OGL86348.1"/>
    <property type="molecule type" value="Genomic_DNA"/>
</dbReference>
<feature type="transmembrane region" description="Helical" evidence="1">
    <location>
        <begin position="114"/>
        <end position="136"/>
    </location>
</feature>
<evidence type="ECO:0000313" key="4">
    <source>
        <dbReference type="Proteomes" id="UP000176593"/>
    </source>
</evidence>
<dbReference type="InterPro" id="IPR043993">
    <property type="entry name" value="T4SS_pilin"/>
</dbReference>
<gene>
    <name evidence="3" type="ORF">A3I41_02200</name>
</gene>
<evidence type="ECO:0008006" key="5">
    <source>
        <dbReference type="Google" id="ProtNLM"/>
    </source>
</evidence>
<keyword evidence="2" id="KW-0732">Signal</keyword>
<keyword evidence="1" id="KW-1133">Transmembrane helix</keyword>
<evidence type="ECO:0000313" key="3">
    <source>
        <dbReference type="EMBL" id="OGL86348.1"/>
    </source>
</evidence>
<dbReference type="Pfam" id="PF18895">
    <property type="entry name" value="T4SS_pilin"/>
    <property type="match status" value="1"/>
</dbReference>
<evidence type="ECO:0000256" key="2">
    <source>
        <dbReference type="SAM" id="SignalP"/>
    </source>
</evidence>
<keyword evidence="1" id="KW-0812">Transmembrane</keyword>
<feature type="chain" id="PRO_5009533200" description="DUF4134 domain-containing protein" evidence="2">
    <location>
        <begin position="36"/>
        <end position="148"/>
    </location>
</feature>
<organism evidence="3 4">
    <name type="scientific">Candidatus Uhrbacteria bacterium RIFCSPLOWO2_02_FULL_48_18</name>
    <dbReference type="NCBI Taxonomy" id="1802408"/>
    <lineage>
        <taxon>Bacteria</taxon>
        <taxon>Candidatus Uhriibacteriota</taxon>
    </lineage>
</organism>
<keyword evidence="1" id="KW-0472">Membrane</keyword>
<dbReference type="Proteomes" id="UP000176593">
    <property type="component" value="Unassembled WGS sequence"/>
</dbReference>
<reference evidence="3 4" key="1">
    <citation type="journal article" date="2016" name="Nat. Commun.">
        <title>Thousands of microbial genomes shed light on interconnected biogeochemical processes in an aquifer system.</title>
        <authorList>
            <person name="Anantharaman K."/>
            <person name="Brown C.T."/>
            <person name="Hug L.A."/>
            <person name="Sharon I."/>
            <person name="Castelle C.J."/>
            <person name="Probst A.J."/>
            <person name="Thomas B.C."/>
            <person name="Singh A."/>
            <person name="Wilkins M.J."/>
            <person name="Karaoz U."/>
            <person name="Brodie E.L."/>
            <person name="Williams K.H."/>
            <person name="Hubbard S.S."/>
            <person name="Banfield J.F."/>
        </authorList>
    </citation>
    <scope>NUCLEOTIDE SEQUENCE [LARGE SCALE GENOMIC DNA]</scope>
</reference>
<accession>A0A1F7V8E6</accession>
<comment type="caution">
    <text evidence="3">The sequence shown here is derived from an EMBL/GenBank/DDBJ whole genome shotgun (WGS) entry which is preliminary data.</text>
</comment>
<protein>
    <recommendedName>
        <fullName evidence="5">DUF4134 domain-containing protein</fullName>
    </recommendedName>
</protein>
<feature type="signal peptide" evidence="2">
    <location>
        <begin position="1"/>
        <end position="35"/>
    </location>
</feature>
<evidence type="ECO:0000256" key="1">
    <source>
        <dbReference type="SAM" id="Phobius"/>
    </source>
</evidence>
<name>A0A1F7V8E6_9BACT</name>